<evidence type="ECO:0000313" key="3">
    <source>
        <dbReference type="EMBL" id="SDF21422.1"/>
    </source>
</evidence>
<dbReference type="AlphaFoldDB" id="A0A511HMT2"/>
<dbReference type="EMBL" id="BJVY01000052">
    <property type="protein sequence ID" value="GEL74675.1"/>
    <property type="molecule type" value="Genomic_DNA"/>
</dbReference>
<evidence type="ECO:0000259" key="1">
    <source>
        <dbReference type="Pfam" id="PF07791"/>
    </source>
</evidence>
<organism evidence="2 5">
    <name type="scientific">Myxococcus virescens</name>
    <dbReference type="NCBI Taxonomy" id="83456"/>
    <lineage>
        <taxon>Bacteria</taxon>
        <taxon>Pseudomonadati</taxon>
        <taxon>Myxococcota</taxon>
        <taxon>Myxococcia</taxon>
        <taxon>Myxococcales</taxon>
        <taxon>Cystobacterineae</taxon>
        <taxon>Myxococcaceae</taxon>
        <taxon>Myxococcus</taxon>
    </lineage>
</organism>
<dbReference type="InterPro" id="IPR012433">
    <property type="entry name" value="Imm11"/>
</dbReference>
<comment type="caution">
    <text evidence="2">The sequence shown here is derived from an EMBL/GenBank/DDBJ whole genome shotgun (WGS) entry which is preliminary data.</text>
</comment>
<evidence type="ECO:0000313" key="2">
    <source>
        <dbReference type="EMBL" id="GEL74675.1"/>
    </source>
</evidence>
<keyword evidence="4" id="KW-1185">Reference proteome</keyword>
<gene>
    <name evidence="2" type="ORF">MVI01_64590</name>
    <name evidence="3" type="ORF">SAMN04488504_1243</name>
</gene>
<reference evidence="2 5" key="2">
    <citation type="submission" date="2019-07" db="EMBL/GenBank/DDBJ databases">
        <title>Whole genome shotgun sequence of Myxococcus virescens NBRC 100334.</title>
        <authorList>
            <person name="Hosoyama A."/>
            <person name="Uohara A."/>
            <person name="Ohji S."/>
            <person name="Ichikawa N."/>
        </authorList>
    </citation>
    <scope>NUCLEOTIDE SEQUENCE [LARGE SCALE GENOMIC DNA]</scope>
    <source>
        <strain evidence="2 5">NBRC 100334</strain>
    </source>
</reference>
<proteinExistence type="predicted"/>
<protein>
    <recommendedName>
        <fullName evidence="1">Immunity MXAN-0049 protein domain-containing protein</fullName>
    </recommendedName>
</protein>
<accession>A0A511HMT2</accession>
<dbReference type="Pfam" id="PF07791">
    <property type="entry name" value="Imm11"/>
    <property type="match status" value="1"/>
</dbReference>
<feature type="domain" description="Immunity MXAN-0049 protein" evidence="1">
    <location>
        <begin position="50"/>
        <end position="190"/>
    </location>
</feature>
<sequence length="196" mass="21308">MYHVIRYGPAEHNAASLHLDPILGFEKKKVSFMSGAKLGPLPPLTARKRVGAEGDMVDYMSASPATLVFSPRFREALESAGVDNVDYYPLTLIDESSGKKTSGHQAANVVGLIDCVDRQTSVFTPMAGFPAEPLGKNTIFELKELHLAPQKIQGAKLFRLFGKPSVLIVHESVKEVLQKSGMRGFQFKSAEGYAGV</sequence>
<name>A0A511HMT2_9BACT</name>
<reference evidence="3 4" key="1">
    <citation type="submission" date="2016-10" db="EMBL/GenBank/DDBJ databases">
        <authorList>
            <person name="Varghese N."/>
            <person name="Submissions S."/>
        </authorList>
    </citation>
    <scope>NUCLEOTIDE SEQUENCE [LARGE SCALE GENOMIC DNA]</scope>
    <source>
        <strain evidence="3 4">DSM 2260</strain>
    </source>
</reference>
<dbReference type="Proteomes" id="UP000321224">
    <property type="component" value="Unassembled WGS sequence"/>
</dbReference>
<dbReference type="Proteomes" id="UP000198717">
    <property type="component" value="Unassembled WGS sequence"/>
</dbReference>
<evidence type="ECO:0000313" key="4">
    <source>
        <dbReference type="Proteomes" id="UP000198717"/>
    </source>
</evidence>
<dbReference type="EMBL" id="FNAJ01000024">
    <property type="protein sequence ID" value="SDF21422.1"/>
    <property type="molecule type" value="Genomic_DNA"/>
</dbReference>
<evidence type="ECO:0000313" key="5">
    <source>
        <dbReference type="Proteomes" id="UP000321224"/>
    </source>
</evidence>